<evidence type="ECO:0000313" key="1">
    <source>
        <dbReference type="EMBL" id="GIY98982.1"/>
    </source>
</evidence>
<dbReference type="InterPro" id="IPR035915">
    <property type="entry name" value="Plakin_repeat_sf"/>
</dbReference>
<dbReference type="Proteomes" id="UP001054945">
    <property type="component" value="Unassembled WGS sequence"/>
</dbReference>
<accession>A0AAV4XVD1</accession>
<name>A0AAV4XVD1_CAEEX</name>
<dbReference type="GO" id="GO:0005856">
    <property type="term" value="C:cytoskeleton"/>
    <property type="evidence" value="ECO:0007669"/>
    <property type="project" value="InterPro"/>
</dbReference>
<protein>
    <submittedName>
        <fullName evidence="1">Dystonin</fullName>
    </submittedName>
</protein>
<dbReference type="InterPro" id="IPR001101">
    <property type="entry name" value="Plectin_repeat"/>
</dbReference>
<evidence type="ECO:0000313" key="2">
    <source>
        <dbReference type="Proteomes" id="UP001054945"/>
    </source>
</evidence>
<dbReference type="Gene3D" id="3.90.1290.10">
    <property type="entry name" value="Plakin repeat"/>
    <property type="match status" value="2"/>
</dbReference>
<keyword evidence="2" id="KW-1185">Reference proteome</keyword>
<sequence length="750" mass="83798">MDSHEMHHEIESSMSTYHTLSQKKAAIEDVNVDGGRYIREAKMYDLQLKYYQDGLDDNPAASEAKRAKIVSGTEIVSQELDQLNQQYTDLVNALLQRVNELKSLVSSQEGQKFSVTIIQAAPIVLKTYRTELIWEQVPFSLNHTSNYSNHYTPTHSMPKPNVPYEQTFQTAFSTRPSLQSTSVTTFSKKAPLKDETSSTVIDKWEFLQSKNNADISAEEAVELGIVRKESIICLIKKNIIRCIQYTIPEAVIKGHLDPDSGVFTSPQSKTALSIPDAHLLGYLCNASPIIEDSYSLVEALDSELFTEDGRKVIDPDSGKWHSISDALNHGILSKRLREVVDPSIGNVISLPEAIDYKLIDASSGSYVHPTSGKELSLKEAYQRSLIMPSLTLKHAFEKSLIEDDGKVVNVLNSSKDKILTLAEALTSGVITSDCKFVDYSSGEKLSITQAANRGYLASVDRRMIFDIEGFRDTKTNEYVSFNAAVERSIVDKESCLVCDLNTGFSVNMREGIERKLVIPQVYEMLNKSIGIFGEVDKELTLLECVMTNRVDPQTGYLLEPATKRPIRLMEAVERNIITEDGAVTLKSLLNITVTLTSITKTTTRYVTIANQSLGSDLRMSFEEAYKQGLIDESRRTFRDSCTGNVMPIEEAIARGYLSILPFSTSEAHIKQSEVTMFKNNLQFNRSCVMVDVHENSQAMDIDEEIYDSYKNIQNVKSNENEKKVPRGAVLTVELCHPNASDKSAPKGLFL</sequence>
<comment type="caution">
    <text evidence="1">The sequence shown here is derived from an EMBL/GenBank/DDBJ whole genome shotgun (WGS) entry which is preliminary data.</text>
</comment>
<organism evidence="1 2">
    <name type="scientific">Caerostris extrusa</name>
    <name type="common">Bark spider</name>
    <name type="synonym">Caerostris bankana</name>
    <dbReference type="NCBI Taxonomy" id="172846"/>
    <lineage>
        <taxon>Eukaryota</taxon>
        <taxon>Metazoa</taxon>
        <taxon>Ecdysozoa</taxon>
        <taxon>Arthropoda</taxon>
        <taxon>Chelicerata</taxon>
        <taxon>Arachnida</taxon>
        <taxon>Araneae</taxon>
        <taxon>Araneomorphae</taxon>
        <taxon>Entelegynae</taxon>
        <taxon>Araneoidea</taxon>
        <taxon>Araneidae</taxon>
        <taxon>Caerostris</taxon>
    </lineage>
</organism>
<proteinExistence type="predicted"/>
<reference evidence="1 2" key="1">
    <citation type="submission" date="2021-06" db="EMBL/GenBank/DDBJ databases">
        <title>Caerostris extrusa draft genome.</title>
        <authorList>
            <person name="Kono N."/>
            <person name="Arakawa K."/>
        </authorList>
    </citation>
    <scope>NUCLEOTIDE SEQUENCE [LARGE SCALE GENOMIC DNA]</scope>
</reference>
<dbReference type="AlphaFoldDB" id="A0AAV4XVD1"/>
<dbReference type="SMART" id="SM00250">
    <property type="entry name" value="PLEC"/>
    <property type="match status" value="7"/>
</dbReference>
<gene>
    <name evidence="1" type="primary">DST_9</name>
    <name evidence="1" type="ORF">CEXT_406801</name>
</gene>
<dbReference type="EMBL" id="BPLR01000993">
    <property type="protein sequence ID" value="GIY98982.1"/>
    <property type="molecule type" value="Genomic_DNA"/>
</dbReference>
<dbReference type="SUPFAM" id="SSF75399">
    <property type="entry name" value="Plakin repeat"/>
    <property type="match status" value="4"/>
</dbReference>